<gene>
    <name evidence="2" type="ORF">MSEDJ_30470</name>
</gene>
<dbReference type="PROSITE" id="PS00923">
    <property type="entry name" value="ASP_GLU_RACEMASE_1"/>
    <property type="match status" value="1"/>
</dbReference>
<dbReference type="PANTHER" id="PTHR21198">
    <property type="entry name" value="GLUTAMATE RACEMASE"/>
    <property type="match status" value="1"/>
</dbReference>
<dbReference type="RefSeq" id="WP_163797782.1">
    <property type="nucleotide sequence ID" value="NZ_AP022588.1"/>
</dbReference>
<dbReference type="InterPro" id="IPR018187">
    <property type="entry name" value="Asp/Glu_racemase_AS_1"/>
</dbReference>
<proteinExistence type="predicted"/>
<dbReference type="Pfam" id="PF01177">
    <property type="entry name" value="Asp_Glu_race"/>
    <property type="match status" value="1"/>
</dbReference>
<evidence type="ECO:0008006" key="4">
    <source>
        <dbReference type="Google" id="ProtNLM"/>
    </source>
</evidence>
<sequence length="273" mass="28955">MTVTGLDPRRAPIVGVFDAGIGGLPLAAAIKRTRPDVGVVYLADSARRPYGPQPQRVIRRHMEEVSEFFDEAGVDLWAVACNTASVAVQDIPVGRALRIDMVQAVRRAAMSIGRSRIGLLATASTVASGVLVDALPEFDVTQVATEDLLRLAEVGSNDRATIQRLTRAAIGVLRENGCDSAVLACTDFTAILPMMSEVSASMTLVDPLDAALDLVLEAIADFGARPHTDANGAVDRLCLTGPHPVDVPEYARDRLGLALPPPEIVTLPQPSPH</sequence>
<dbReference type="EMBL" id="AP022588">
    <property type="protein sequence ID" value="BBY28951.1"/>
    <property type="molecule type" value="Genomic_DNA"/>
</dbReference>
<dbReference type="InterPro" id="IPR001920">
    <property type="entry name" value="Asp/Glu_race"/>
</dbReference>
<evidence type="ECO:0000256" key="1">
    <source>
        <dbReference type="ARBA" id="ARBA00023235"/>
    </source>
</evidence>
<dbReference type="AlphaFoldDB" id="A0A7I7QRG6"/>
<organism evidence="2 3">
    <name type="scientific">Mycolicibacterium sediminis</name>
    <dbReference type="NCBI Taxonomy" id="1286180"/>
    <lineage>
        <taxon>Bacteria</taxon>
        <taxon>Bacillati</taxon>
        <taxon>Actinomycetota</taxon>
        <taxon>Actinomycetes</taxon>
        <taxon>Mycobacteriales</taxon>
        <taxon>Mycobacteriaceae</taxon>
        <taxon>Mycolicibacterium</taxon>
    </lineage>
</organism>
<dbReference type="InterPro" id="IPR015942">
    <property type="entry name" value="Asp/Glu/hydantoin_racemase"/>
</dbReference>
<dbReference type="SUPFAM" id="SSF53681">
    <property type="entry name" value="Aspartate/glutamate racemase"/>
    <property type="match status" value="2"/>
</dbReference>
<name>A0A7I7QRG6_9MYCO</name>
<dbReference type="PANTHER" id="PTHR21198:SF3">
    <property type="entry name" value="GLUTAMATE RACEMASE"/>
    <property type="match status" value="1"/>
</dbReference>
<keyword evidence="3" id="KW-1185">Reference proteome</keyword>
<protein>
    <recommendedName>
        <fullName evidence="4">Glutamate racemase</fullName>
    </recommendedName>
</protein>
<evidence type="ECO:0000313" key="2">
    <source>
        <dbReference type="EMBL" id="BBY28951.1"/>
    </source>
</evidence>
<reference evidence="2 3" key="1">
    <citation type="journal article" date="2019" name="Emerg. Microbes Infect.">
        <title>Comprehensive subspecies identification of 175 nontuberculous mycobacteria species based on 7547 genomic profiles.</title>
        <authorList>
            <person name="Matsumoto Y."/>
            <person name="Kinjo T."/>
            <person name="Motooka D."/>
            <person name="Nabeya D."/>
            <person name="Jung N."/>
            <person name="Uechi K."/>
            <person name="Horii T."/>
            <person name="Iida T."/>
            <person name="Fujita J."/>
            <person name="Nakamura S."/>
        </authorList>
    </citation>
    <scope>NUCLEOTIDE SEQUENCE [LARGE SCALE GENOMIC DNA]</scope>
    <source>
        <strain evidence="2 3">JCM 17899</strain>
    </source>
</reference>
<accession>A0A7I7QRG6</accession>
<dbReference type="GO" id="GO:0047661">
    <property type="term" value="F:amino-acid racemase activity"/>
    <property type="evidence" value="ECO:0007669"/>
    <property type="project" value="InterPro"/>
</dbReference>
<keyword evidence="1" id="KW-0413">Isomerase</keyword>
<dbReference type="Gene3D" id="3.40.50.1860">
    <property type="match status" value="2"/>
</dbReference>
<evidence type="ECO:0000313" key="3">
    <source>
        <dbReference type="Proteomes" id="UP000467193"/>
    </source>
</evidence>
<dbReference type="Proteomes" id="UP000467193">
    <property type="component" value="Chromosome"/>
</dbReference>
<dbReference type="KEGG" id="msei:MSEDJ_30470"/>